<proteinExistence type="predicted"/>
<comment type="caution">
    <text evidence="1">The sequence shown here is derived from an EMBL/GenBank/DDBJ whole genome shotgun (WGS) entry which is preliminary data.</text>
</comment>
<dbReference type="Pfam" id="PF06074">
    <property type="entry name" value="Portal_Mu"/>
    <property type="match status" value="1"/>
</dbReference>
<evidence type="ECO:0000313" key="2">
    <source>
        <dbReference type="Proteomes" id="UP000469724"/>
    </source>
</evidence>
<evidence type="ECO:0000313" key="1">
    <source>
        <dbReference type="EMBL" id="NDY56326.1"/>
    </source>
</evidence>
<organism evidence="1 2">
    <name type="scientific">Desulfolutivibrio sulfodismutans</name>
    <dbReference type="NCBI Taxonomy" id="63561"/>
    <lineage>
        <taxon>Bacteria</taxon>
        <taxon>Pseudomonadati</taxon>
        <taxon>Thermodesulfobacteriota</taxon>
        <taxon>Desulfovibrionia</taxon>
        <taxon>Desulfovibrionales</taxon>
        <taxon>Desulfovibrionaceae</taxon>
        <taxon>Desulfolutivibrio</taxon>
    </lineage>
</organism>
<dbReference type="RefSeq" id="WP_163301379.1">
    <property type="nucleotide sequence ID" value="NZ_JAAGRQ010000017.1"/>
</dbReference>
<protein>
    <submittedName>
        <fullName evidence="1">DUF935 family protein</fullName>
    </submittedName>
</protein>
<gene>
    <name evidence="1" type="ORF">G3N56_06160</name>
</gene>
<accession>A0A7K3NJE1</accession>
<keyword evidence="2" id="KW-1185">Reference proteome</keyword>
<dbReference type="AlphaFoldDB" id="A0A7K3NJE1"/>
<dbReference type="InterPro" id="IPR009279">
    <property type="entry name" value="Portal_Mu"/>
</dbReference>
<reference evidence="1 2" key="1">
    <citation type="submission" date="2020-02" db="EMBL/GenBank/DDBJ databases">
        <title>Comparative genomics of sulfur disproportionating microorganisms.</title>
        <authorList>
            <person name="Ward L.M."/>
            <person name="Bertran E."/>
            <person name="Johnston D.T."/>
        </authorList>
    </citation>
    <scope>NUCLEOTIDE SEQUENCE [LARGE SCALE GENOMIC DNA]</scope>
    <source>
        <strain evidence="1 2">DSM 3696</strain>
    </source>
</reference>
<sequence>MPGLWLSDSDYMDLDRIIPADMLGEVAVRSAASWLGILPDPDPVLRQRGDDATVLEALTADDKVFSSIQGRKIKTLNKSNYRFEPGHEEDQDATPEAVALARAITKDLERVNLRNLFSEILDAPYFGYTPVEIIWRLDGGVYRIDRVEGKPRKWFIFDAKNRLCFRGEDMAEGRPVHPFKFVLPQHFPTYENPYGLRILSRCLWPVAFKQGGVEFLMRFAEKFGQPWVVGEARPGALLPERQEMLSALASMVRDAVAVVSGGSKVTVHEMAGRAGSLHTGIVELFNSAIAQVIQGQTLTQDVGDRGTQALGTVHHQVLEDFAACDEALLCTAMTDLAWVYGQVNAPGVLTPVFAFVEPEDLREKASLGKDLFGLGARFTAKYFEGYGLSPDEFTVATDTAAAVPEEAIGEDDQGQAFAEGEEGGRRQYTPAQQAVENLVAGALPLAEAAAADMAKSIMDLVRKAETADDLLLLLSESLGDLDASEFEAVLDAAMTAAQLVGVGSARDEAGQAAGGGDG</sequence>
<name>A0A7K3NJE1_9BACT</name>
<dbReference type="Proteomes" id="UP000469724">
    <property type="component" value="Unassembled WGS sequence"/>
</dbReference>
<dbReference type="EMBL" id="JAAGRQ010000017">
    <property type="protein sequence ID" value="NDY56326.1"/>
    <property type="molecule type" value="Genomic_DNA"/>
</dbReference>